<dbReference type="Proteomes" id="UP001447842">
    <property type="component" value="Chromosome"/>
</dbReference>
<sequence>MEISIEMLMFLFAASIVAGTMDTMVGGGGLITLPSLMLTGLSPINALGTNKLQGCIGTGTATFLLLRKSKIRWRHIRPLFIAAFVGSVIGTVAVQFISQHSLSLVIPVVLVLIIGYFLLYNPSRNSNFSIKMGAKKFTWLVVPGIGFYDGMFGPGTGSFFSFANVLLRRAKLVAATATAKPLNFATNVSSLLVFILFGNVVWHVGLVMMLGQAVGAWLGVHLLYKINPQYLRSFVIAVCLLMLAKYIASS</sequence>
<evidence type="ECO:0000313" key="10">
    <source>
        <dbReference type="Proteomes" id="UP001447842"/>
    </source>
</evidence>
<dbReference type="RefSeq" id="WP_345971938.1">
    <property type="nucleotide sequence ID" value="NZ_CP147920.1"/>
</dbReference>
<dbReference type="PANTHER" id="PTHR30269:SF0">
    <property type="entry name" value="MEMBRANE TRANSPORTER PROTEIN YFCA-RELATED"/>
    <property type="match status" value="1"/>
</dbReference>
<keyword evidence="5 8" id="KW-0812">Transmembrane</keyword>
<keyword evidence="10" id="KW-1185">Reference proteome</keyword>
<evidence type="ECO:0000256" key="2">
    <source>
        <dbReference type="ARBA" id="ARBA00009142"/>
    </source>
</evidence>
<feature type="transmembrane region" description="Helical" evidence="8">
    <location>
        <begin position="140"/>
        <end position="163"/>
    </location>
</feature>
<evidence type="ECO:0000256" key="5">
    <source>
        <dbReference type="ARBA" id="ARBA00022692"/>
    </source>
</evidence>
<dbReference type="EMBL" id="CP147920">
    <property type="protein sequence ID" value="XAU14137.1"/>
    <property type="molecule type" value="Genomic_DNA"/>
</dbReference>
<gene>
    <name evidence="9" type="ORF">WCY31_07695</name>
</gene>
<evidence type="ECO:0000313" key="9">
    <source>
        <dbReference type="EMBL" id="XAU14137.1"/>
    </source>
</evidence>
<dbReference type="InterPro" id="IPR052017">
    <property type="entry name" value="TSUP"/>
</dbReference>
<evidence type="ECO:0000256" key="6">
    <source>
        <dbReference type="ARBA" id="ARBA00022989"/>
    </source>
</evidence>
<dbReference type="PANTHER" id="PTHR30269">
    <property type="entry name" value="TRANSMEMBRANE PROTEIN YFCA"/>
    <property type="match status" value="1"/>
</dbReference>
<keyword evidence="4 8" id="KW-1003">Cell membrane</keyword>
<name>A0ABZ3H9Q6_9BACT</name>
<evidence type="ECO:0000256" key="8">
    <source>
        <dbReference type="RuleBase" id="RU363041"/>
    </source>
</evidence>
<feature type="transmembrane region" description="Helical" evidence="8">
    <location>
        <begin position="104"/>
        <end position="120"/>
    </location>
</feature>
<reference evidence="9 10" key="1">
    <citation type="submission" date="2024-03" db="EMBL/GenBank/DDBJ databases">
        <title>Sulfurimonas sp. HSL3-1.</title>
        <authorList>
            <person name="Wang S."/>
        </authorList>
    </citation>
    <scope>NUCLEOTIDE SEQUENCE [LARGE SCALE GENOMIC DNA]</scope>
    <source>
        <strain evidence="9 10">HSL3-1</strain>
    </source>
</reference>
<comment type="subcellular location">
    <subcellularLocation>
        <location evidence="1 8">Cell membrane</location>
        <topology evidence="1 8">Multi-pass membrane protein</topology>
    </subcellularLocation>
</comment>
<evidence type="ECO:0000256" key="3">
    <source>
        <dbReference type="ARBA" id="ARBA00022448"/>
    </source>
</evidence>
<keyword evidence="3" id="KW-0813">Transport</keyword>
<feature type="transmembrane region" description="Helical" evidence="8">
    <location>
        <begin position="51"/>
        <end position="67"/>
    </location>
</feature>
<organism evidence="9 10">
    <name type="scientific">Sulfurimonas diazotrophicus</name>
    <dbReference type="NCBI Taxonomy" id="3131939"/>
    <lineage>
        <taxon>Bacteria</taxon>
        <taxon>Pseudomonadati</taxon>
        <taxon>Campylobacterota</taxon>
        <taxon>Epsilonproteobacteria</taxon>
        <taxon>Campylobacterales</taxon>
        <taxon>Sulfurimonadaceae</taxon>
        <taxon>Sulfurimonas</taxon>
    </lineage>
</organism>
<comment type="similarity">
    <text evidence="2 8">Belongs to the 4-toluene sulfonate uptake permease (TSUP) (TC 2.A.102) family.</text>
</comment>
<proteinExistence type="inferred from homology"/>
<keyword evidence="7 8" id="KW-0472">Membrane</keyword>
<evidence type="ECO:0000256" key="4">
    <source>
        <dbReference type="ARBA" id="ARBA00022475"/>
    </source>
</evidence>
<protein>
    <recommendedName>
        <fullName evidence="8">Probable membrane transporter protein</fullName>
    </recommendedName>
</protein>
<evidence type="ECO:0000256" key="7">
    <source>
        <dbReference type="ARBA" id="ARBA00023136"/>
    </source>
</evidence>
<keyword evidence="6 8" id="KW-1133">Transmembrane helix</keyword>
<evidence type="ECO:0000256" key="1">
    <source>
        <dbReference type="ARBA" id="ARBA00004651"/>
    </source>
</evidence>
<feature type="transmembrane region" description="Helical" evidence="8">
    <location>
        <begin position="191"/>
        <end position="218"/>
    </location>
</feature>
<feature type="transmembrane region" description="Helical" evidence="8">
    <location>
        <begin position="79"/>
        <end position="98"/>
    </location>
</feature>
<accession>A0ABZ3H9Q6</accession>
<dbReference type="InterPro" id="IPR002781">
    <property type="entry name" value="TM_pro_TauE-like"/>
</dbReference>
<dbReference type="Pfam" id="PF01925">
    <property type="entry name" value="TauE"/>
    <property type="match status" value="1"/>
</dbReference>
<feature type="transmembrane region" description="Helical" evidence="8">
    <location>
        <begin position="230"/>
        <end position="248"/>
    </location>
</feature>